<dbReference type="AlphaFoldDB" id="A0AAN8YDW1"/>
<name>A0AAN8YDW1_SOLBU</name>
<proteinExistence type="predicted"/>
<reference evidence="1 2" key="1">
    <citation type="submission" date="2024-02" db="EMBL/GenBank/DDBJ databases">
        <title>de novo genome assembly of Solanum bulbocastanum strain 11H21.</title>
        <authorList>
            <person name="Hosaka A.J."/>
        </authorList>
    </citation>
    <scope>NUCLEOTIDE SEQUENCE [LARGE SCALE GENOMIC DNA]</scope>
    <source>
        <tissue evidence="1">Young leaves</tissue>
    </source>
</reference>
<keyword evidence="2" id="KW-1185">Reference proteome</keyword>
<gene>
    <name evidence="1" type="ORF">RDI58_016576</name>
</gene>
<accession>A0AAN8YDW1</accession>
<dbReference type="EMBL" id="JBANQN010000006">
    <property type="protein sequence ID" value="KAK6788051.1"/>
    <property type="molecule type" value="Genomic_DNA"/>
</dbReference>
<comment type="caution">
    <text evidence="1">The sequence shown here is derived from an EMBL/GenBank/DDBJ whole genome shotgun (WGS) entry which is preliminary data.</text>
</comment>
<organism evidence="1 2">
    <name type="scientific">Solanum bulbocastanum</name>
    <name type="common">Wild potato</name>
    <dbReference type="NCBI Taxonomy" id="147425"/>
    <lineage>
        <taxon>Eukaryota</taxon>
        <taxon>Viridiplantae</taxon>
        <taxon>Streptophyta</taxon>
        <taxon>Embryophyta</taxon>
        <taxon>Tracheophyta</taxon>
        <taxon>Spermatophyta</taxon>
        <taxon>Magnoliopsida</taxon>
        <taxon>eudicotyledons</taxon>
        <taxon>Gunneridae</taxon>
        <taxon>Pentapetalae</taxon>
        <taxon>asterids</taxon>
        <taxon>lamiids</taxon>
        <taxon>Solanales</taxon>
        <taxon>Solanaceae</taxon>
        <taxon>Solanoideae</taxon>
        <taxon>Solaneae</taxon>
        <taxon>Solanum</taxon>
    </lineage>
</organism>
<evidence type="ECO:0000313" key="1">
    <source>
        <dbReference type="EMBL" id="KAK6788051.1"/>
    </source>
</evidence>
<protein>
    <submittedName>
        <fullName evidence="1">Uncharacterized protein</fullName>
    </submittedName>
</protein>
<dbReference type="Proteomes" id="UP001371456">
    <property type="component" value="Unassembled WGS sequence"/>
</dbReference>
<evidence type="ECO:0000313" key="2">
    <source>
        <dbReference type="Proteomes" id="UP001371456"/>
    </source>
</evidence>
<sequence>MAERISWKINSGNTNLWWDNWTNMGAMTHIIHLQDPPMSSKVVDIINNGNLE</sequence>